<dbReference type="Proteomes" id="UP001501725">
    <property type="component" value="Unassembled WGS sequence"/>
</dbReference>
<name>A0ABP8HE95_9BACT</name>
<gene>
    <name evidence="1" type="ORF">GCM10023184_34270</name>
</gene>
<reference evidence="2" key="1">
    <citation type="journal article" date="2019" name="Int. J. Syst. Evol. Microbiol.">
        <title>The Global Catalogue of Microorganisms (GCM) 10K type strain sequencing project: providing services to taxonomists for standard genome sequencing and annotation.</title>
        <authorList>
            <consortium name="The Broad Institute Genomics Platform"/>
            <consortium name="The Broad Institute Genome Sequencing Center for Infectious Disease"/>
            <person name="Wu L."/>
            <person name="Ma J."/>
        </authorList>
    </citation>
    <scope>NUCLEOTIDE SEQUENCE [LARGE SCALE GENOMIC DNA]</scope>
    <source>
        <strain evidence="2">JCM 17919</strain>
    </source>
</reference>
<organism evidence="1 2">
    <name type="scientific">Flaviaesturariibacter amylovorans</name>
    <dbReference type="NCBI Taxonomy" id="1084520"/>
    <lineage>
        <taxon>Bacteria</taxon>
        <taxon>Pseudomonadati</taxon>
        <taxon>Bacteroidota</taxon>
        <taxon>Chitinophagia</taxon>
        <taxon>Chitinophagales</taxon>
        <taxon>Chitinophagaceae</taxon>
        <taxon>Flaviaestuariibacter</taxon>
    </lineage>
</organism>
<comment type="caution">
    <text evidence="1">The sequence shown here is derived from an EMBL/GenBank/DDBJ whole genome shotgun (WGS) entry which is preliminary data.</text>
</comment>
<dbReference type="EMBL" id="BAABGY010000011">
    <property type="protein sequence ID" value="GAA4338076.1"/>
    <property type="molecule type" value="Genomic_DNA"/>
</dbReference>
<keyword evidence="2" id="KW-1185">Reference proteome</keyword>
<accession>A0ABP8HE95</accession>
<evidence type="ECO:0000313" key="1">
    <source>
        <dbReference type="EMBL" id="GAA4338076.1"/>
    </source>
</evidence>
<evidence type="ECO:0000313" key="2">
    <source>
        <dbReference type="Proteomes" id="UP001501725"/>
    </source>
</evidence>
<sequence>MPPRLHPVRSTYALLAARCRQQDHSEDWIDWAIDLMEAGYDTAHIVELAGSTPALNAFERSELTARALAEAGIDASDREQVLREYAWHLASDALEGGLSYPSAVRELTQLSRDLGYPAELSQFHWLDDVYGDPVLYGYASAAAVHPQTEEALLHWLHVYESGGMD</sequence>
<proteinExistence type="predicted"/>
<dbReference type="RefSeq" id="WP_345257015.1">
    <property type="nucleotide sequence ID" value="NZ_BAABGY010000011.1"/>
</dbReference>
<protein>
    <submittedName>
        <fullName evidence="1">Uncharacterized protein</fullName>
    </submittedName>
</protein>